<protein>
    <submittedName>
        <fullName evidence="1">Uncharacterized protein</fullName>
    </submittedName>
</protein>
<dbReference type="AlphaFoldDB" id="A0A650ELW8"/>
<dbReference type="EMBL" id="MN577567">
    <property type="protein sequence ID" value="QGT49964.1"/>
    <property type="molecule type" value="Genomic_DNA"/>
</dbReference>
<accession>A0A650ELW8</accession>
<reference evidence="1" key="1">
    <citation type="journal article" date="2020" name="J. ISSAAS">
        <title>Lactobacilli and other gastrointestinal microbiota of Peromyscus leucopus, reservoir host for agents of Lyme disease and other zoonoses in North America.</title>
        <authorList>
            <person name="Milovic A."/>
            <person name="Bassam K."/>
            <person name="Shao H."/>
            <person name="Chatzistamou I."/>
            <person name="Tufts D.M."/>
            <person name="Diuk-Wasser M."/>
            <person name="Barbour A.G."/>
        </authorList>
    </citation>
    <scope>NUCLEOTIDE SEQUENCE</scope>
    <source>
        <strain evidence="1">LL4</strain>
    </source>
</reference>
<proteinExistence type="predicted"/>
<organism evidence="1">
    <name type="scientific">uncultured Helicobacter sp</name>
    <dbReference type="NCBI Taxonomy" id="175537"/>
    <lineage>
        <taxon>Bacteria</taxon>
        <taxon>Pseudomonadati</taxon>
        <taxon>Campylobacterota</taxon>
        <taxon>Epsilonproteobacteria</taxon>
        <taxon>Campylobacterales</taxon>
        <taxon>Helicobacteraceae</taxon>
        <taxon>Helicobacter</taxon>
        <taxon>environmental samples</taxon>
    </lineage>
</organism>
<sequence length="152" mass="17245">MESQNLATLKNLLENLISHIKQNNLLQSQILMSNVIAHSLINEQDKQTLLHLLQTRDKNYIRLNDNAQVFDRISQYLTILQPTKLNQDSLIRIGGAGDGGYVMLKTKQINGGGGNETFFTKITKAHSHLFGCFRKFTLGFRNGRIGLFCQRI</sequence>
<gene>
    <name evidence="1" type="ORF">Helico4rc_0830</name>
</gene>
<evidence type="ECO:0000313" key="1">
    <source>
        <dbReference type="EMBL" id="QGT49964.1"/>
    </source>
</evidence>
<name>A0A650ELW8_9HELI</name>